<dbReference type="AlphaFoldDB" id="A0AAD5XJP8"/>
<name>A0AAD5XJP8_9FUNG</name>
<organism evidence="1 2">
    <name type="scientific">Physocladia obscura</name>
    <dbReference type="NCBI Taxonomy" id="109957"/>
    <lineage>
        <taxon>Eukaryota</taxon>
        <taxon>Fungi</taxon>
        <taxon>Fungi incertae sedis</taxon>
        <taxon>Chytridiomycota</taxon>
        <taxon>Chytridiomycota incertae sedis</taxon>
        <taxon>Chytridiomycetes</taxon>
        <taxon>Chytridiales</taxon>
        <taxon>Chytriomycetaceae</taxon>
        <taxon>Physocladia</taxon>
    </lineage>
</organism>
<evidence type="ECO:0000313" key="2">
    <source>
        <dbReference type="Proteomes" id="UP001211907"/>
    </source>
</evidence>
<protein>
    <submittedName>
        <fullName evidence="1">Uncharacterized protein</fullName>
    </submittedName>
</protein>
<accession>A0AAD5XJP8</accession>
<proteinExistence type="predicted"/>
<reference evidence="1" key="1">
    <citation type="submission" date="2020-05" db="EMBL/GenBank/DDBJ databases">
        <title>Phylogenomic resolution of chytrid fungi.</title>
        <authorList>
            <person name="Stajich J.E."/>
            <person name="Amses K."/>
            <person name="Simmons R."/>
            <person name="Seto K."/>
            <person name="Myers J."/>
            <person name="Bonds A."/>
            <person name="Quandt C.A."/>
            <person name="Barry K."/>
            <person name="Liu P."/>
            <person name="Grigoriev I."/>
            <person name="Longcore J.E."/>
            <person name="James T.Y."/>
        </authorList>
    </citation>
    <scope>NUCLEOTIDE SEQUENCE</scope>
    <source>
        <strain evidence="1">JEL0513</strain>
    </source>
</reference>
<sequence length="94" mass="10246">MEFRLNTLPTPLKLKTTAAVRAAREVLRIARKDLQKASSGGLADRAQLFSGSTTISINDRADSQRVRLLQGAETLQAGTERLTNIHRIANETGS</sequence>
<dbReference type="Proteomes" id="UP001211907">
    <property type="component" value="Unassembled WGS sequence"/>
</dbReference>
<comment type="caution">
    <text evidence="1">The sequence shown here is derived from an EMBL/GenBank/DDBJ whole genome shotgun (WGS) entry which is preliminary data.</text>
</comment>
<dbReference type="EMBL" id="JADGJH010000197">
    <property type="protein sequence ID" value="KAJ3134120.1"/>
    <property type="molecule type" value="Genomic_DNA"/>
</dbReference>
<gene>
    <name evidence="1" type="ORF">HK100_003772</name>
</gene>
<evidence type="ECO:0000313" key="1">
    <source>
        <dbReference type="EMBL" id="KAJ3134120.1"/>
    </source>
</evidence>
<keyword evidence="2" id="KW-1185">Reference proteome</keyword>